<evidence type="ECO:0000256" key="1">
    <source>
        <dbReference type="SAM" id="MobiDB-lite"/>
    </source>
</evidence>
<dbReference type="EMBL" id="MDYQ01000160">
    <property type="protein sequence ID" value="PRP80128.1"/>
    <property type="molecule type" value="Genomic_DNA"/>
</dbReference>
<dbReference type="AlphaFoldDB" id="A0A2P6N846"/>
<protein>
    <submittedName>
        <fullName evidence="2">Uncharacterized protein</fullName>
    </submittedName>
</protein>
<dbReference type="InParanoid" id="A0A2P6N846"/>
<evidence type="ECO:0000313" key="3">
    <source>
        <dbReference type="Proteomes" id="UP000241769"/>
    </source>
</evidence>
<feature type="region of interest" description="Disordered" evidence="1">
    <location>
        <begin position="70"/>
        <end position="90"/>
    </location>
</feature>
<dbReference type="Proteomes" id="UP000241769">
    <property type="component" value="Unassembled WGS sequence"/>
</dbReference>
<gene>
    <name evidence="2" type="ORF">PROFUN_12211</name>
</gene>
<organism evidence="2 3">
    <name type="scientific">Planoprotostelium fungivorum</name>
    <dbReference type="NCBI Taxonomy" id="1890364"/>
    <lineage>
        <taxon>Eukaryota</taxon>
        <taxon>Amoebozoa</taxon>
        <taxon>Evosea</taxon>
        <taxon>Variosea</taxon>
        <taxon>Cavosteliida</taxon>
        <taxon>Cavosteliaceae</taxon>
        <taxon>Planoprotostelium</taxon>
    </lineage>
</organism>
<evidence type="ECO:0000313" key="2">
    <source>
        <dbReference type="EMBL" id="PRP80128.1"/>
    </source>
</evidence>
<name>A0A2P6N846_9EUKA</name>
<sequence>MACLSCDPYLHRENLWIEREEGECCFSLWWSPSRNRRGSELLELSADGCLRYVTMRNLIVRLAQVIKEDAQSGRGYKSDSGREGRRISRS</sequence>
<proteinExistence type="predicted"/>
<keyword evidence="3" id="KW-1185">Reference proteome</keyword>
<reference evidence="2 3" key="1">
    <citation type="journal article" date="2018" name="Genome Biol. Evol.">
        <title>Multiple Roots of Fruiting Body Formation in Amoebozoa.</title>
        <authorList>
            <person name="Hillmann F."/>
            <person name="Forbes G."/>
            <person name="Novohradska S."/>
            <person name="Ferling I."/>
            <person name="Riege K."/>
            <person name="Groth M."/>
            <person name="Westermann M."/>
            <person name="Marz M."/>
            <person name="Spaller T."/>
            <person name="Winckler T."/>
            <person name="Schaap P."/>
            <person name="Glockner G."/>
        </authorList>
    </citation>
    <scope>NUCLEOTIDE SEQUENCE [LARGE SCALE GENOMIC DNA]</scope>
    <source>
        <strain evidence="2 3">Jena</strain>
    </source>
</reference>
<comment type="caution">
    <text evidence="2">The sequence shown here is derived from an EMBL/GenBank/DDBJ whole genome shotgun (WGS) entry which is preliminary data.</text>
</comment>
<accession>A0A2P6N846</accession>